<gene>
    <name evidence="2" type="ORF">CYMTET_44888</name>
</gene>
<organism evidence="2 3">
    <name type="scientific">Cymbomonas tetramitiformis</name>
    <dbReference type="NCBI Taxonomy" id="36881"/>
    <lineage>
        <taxon>Eukaryota</taxon>
        <taxon>Viridiplantae</taxon>
        <taxon>Chlorophyta</taxon>
        <taxon>Pyramimonadophyceae</taxon>
        <taxon>Pyramimonadales</taxon>
        <taxon>Pyramimonadaceae</taxon>
        <taxon>Cymbomonas</taxon>
    </lineage>
</organism>
<evidence type="ECO:0000313" key="2">
    <source>
        <dbReference type="EMBL" id="KAK3245548.1"/>
    </source>
</evidence>
<keyword evidence="3" id="KW-1185">Reference proteome</keyword>
<proteinExistence type="predicted"/>
<protein>
    <submittedName>
        <fullName evidence="2">Uncharacterized protein</fullName>
    </submittedName>
</protein>
<accession>A0AAE0BZB1</accession>
<dbReference type="Proteomes" id="UP001190700">
    <property type="component" value="Unassembled WGS sequence"/>
</dbReference>
<reference evidence="2 3" key="1">
    <citation type="journal article" date="2015" name="Genome Biol. Evol.">
        <title>Comparative Genomics of a Bacterivorous Green Alga Reveals Evolutionary Causalities and Consequences of Phago-Mixotrophic Mode of Nutrition.</title>
        <authorList>
            <person name="Burns J.A."/>
            <person name="Paasch A."/>
            <person name="Narechania A."/>
            <person name="Kim E."/>
        </authorList>
    </citation>
    <scope>NUCLEOTIDE SEQUENCE [LARGE SCALE GENOMIC DNA]</scope>
    <source>
        <strain evidence="2 3">PLY_AMNH</strain>
    </source>
</reference>
<evidence type="ECO:0000313" key="3">
    <source>
        <dbReference type="Proteomes" id="UP001190700"/>
    </source>
</evidence>
<dbReference type="EMBL" id="LGRX02030545">
    <property type="protein sequence ID" value="KAK3245548.1"/>
    <property type="molecule type" value="Genomic_DNA"/>
</dbReference>
<evidence type="ECO:0000256" key="1">
    <source>
        <dbReference type="SAM" id="MobiDB-lite"/>
    </source>
</evidence>
<comment type="caution">
    <text evidence="2">The sequence shown here is derived from an EMBL/GenBank/DDBJ whole genome shotgun (WGS) entry which is preliminary data.</text>
</comment>
<name>A0AAE0BZB1_9CHLO</name>
<sequence>MAGCEDPANCLFPPCPPSPPPAPPPLLFHPAPRLPARSPPYPWGTQMAPVLSPFPLRAQALRQHPRSSPVPGTPPRPPPFPPVPPFLLQCPSRAAVATSPPPRPWGQRGGLECGLGDEEVARVAEGFRGLRHDERKQEGRLTEGVATEILGA</sequence>
<dbReference type="AlphaFoldDB" id="A0AAE0BZB1"/>
<feature type="compositionally biased region" description="Pro residues" evidence="1">
    <location>
        <begin position="71"/>
        <end position="85"/>
    </location>
</feature>
<feature type="region of interest" description="Disordered" evidence="1">
    <location>
        <begin position="56"/>
        <end position="87"/>
    </location>
</feature>